<dbReference type="EMBL" id="JABZMK010000009">
    <property type="protein sequence ID" value="MBF1129026.1"/>
    <property type="molecule type" value="Genomic_DNA"/>
</dbReference>
<dbReference type="GO" id="GO:0004418">
    <property type="term" value="F:hydroxymethylbilane synthase activity"/>
    <property type="evidence" value="ECO:0007669"/>
    <property type="project" value="UniProtKB-UniRule"/>
</dbReference>
<reference evidence="10" key="1">
    <citation type="submission" date="2020-04" db="EMBL/GenBank/DDBJ databases">
        <title>Deep metagenomics examines the oral microbiome during advanced dental caries in children, revealing novel taxa and co-occurrences with host molecules.</title>
        <authorList>
            <person name="Baker J.L."/>
            <person name="Morton J.T."/>
            <person name="Dinis M."/>
            <person name="Alvarez R."/>
            <person name="Tran N.C."/>
            <person name="Knight R."/>
            <person name="Edlund A."/>
        </authorList>
    </citation>
    <scope>NUCLEOTIDE SEQUENCE</scope>
    <source>
        <strain evidence="10">JCVI_32_bin.14</strain>
    </source>
</reference>
<keyword evidence="5 10" id="KW-0808">Transferase</keyword>
<dbReference type="InterPro" id="IPR000860">
    <property type="entry name" value="HemC"/>
</dbReference>
<evidence type="ECO:0000256" key="3">
    <source>
        <dbReference type="ARBA" id="ARBA00004735"/>
    </source>
</evidence>
<proteinExistence type="inferred from homology"/>
<dbReference type="Pfam" id="PF01379">
    <property type="entry name" value="Porphobil_deam"/>
    <property type="match status" value="1"/>
</dbReference>
<dbReference type="Proteomes" id="UP000757890">
    <property type="component" value="Unassembled WGS sequence"/>
</dbReference>
<evidence type="ECO:0000313" key="10">
    <source>
        <dbReference type="EMBL" id="MBF1129026.1"/>
    </source>
</evidence>
<organism evidence="10 11">
    <name type="scientific">Dialister invisus</name>
    <dbReference type="NCBI Taxonomy" id="218538"/>
    <lineage>
        <taxon>Bacteria</taxon>
        <taxon>Bacillati</taxon>
        <taxon>Bacillota</taxon>
        <taxon>Negativicutes</taxon>
        <taxon>Veillonellales</taxon>
        <taxon>Veillonellaceae</taxon>
        <taxon>Dialister</taxon>
    </lineage>
</organism>
<dbReference type="FunFam" id="3.40.190.10:FF:000004">
    <property type="entry name" value="Porphobilinogen deaminase"/>
    <property type="match status" value="1"/>
</dbReference>
<dbReference type="SUPFAM" id="SSF53850">
    <property type="entry name" value="Periplasmic binding protein-like II"/>
    <property type="match status" value="1"/>
</dbReference>
<dbReference type="GO" id="GO:0005737">
    <property type="term" value="C:cytoplasm"/>
    <property type="evidence" value="ECO:0007669"/>
    <property type="project" value="UniProtKB-UniRule"/>
</dbReference>
<evidence type="ECO:0000256" key="5">
    <source>
        <dbReference type="ARBA" id="ARBA00022679"/>
    </source>
</evidence>
<feature type="domain" description="Porphobilinogen deaminase N-terminal" evidence="9">
    <location>
        <begin position="5"/>
        <end position="151"/>
    </location>
</feature>
<dbReference type="GO" id="GO:0006783">
    <property type="term" value="P:heme biosynthetic process"/>
    <property type="evidence" value="ECO:0007669"/>
    <property type="project" value="TreeGrafter"/>
</dbReference>
<evidence type="ECO:0000256" key="6">
    <source>
        <dbReference type="ARBA" id="ARBA00023244"/>
    </source>
</evidence>
<comment type="caution">
    <text evidence="10">The sequence shown here is derived from an EMBL/GenBank/DDBJ whole genome shotgun (WGS) entry which is preliminary data.</text>
</comment>
<dbReference type="EC" id="2.5.1.61" evidence="8"/>
<dbReference type="PANTHER" id="PTHR11557">
    <property type="entry name" value="PORPHOBILINOGEN DEAMINASE"/>
    <property type="match status" value="1"/>
</dbReference>
<evidence type="ECO:0000313" key="11">
    <source>
        <dbReference type="Proteomes" id="UP000757890"/>
    </source>
</evidence>
<dbReference type="NCBIfam" id="TIGR00212">
    <property type="entry name" value="hemC"/>
    <property type="match status" value="1"/>
</dbReference>
<gene>
    <name evidence="10" type="primary">hemC</name>
    <name evidence="10" type="ORF">HXL70_03160</name>
</gene>
<comment type="pathway">
    <text evidence="3">Porphyrin-containing compound metabolism; protoporphyrin-IX biosynthesis; coproporphyrinogen-III from 5-aminolevulinate: step 2/4.</text>
</comment>
<dbReference type="Gene3D" id="3.40.190.10">
    <property type="entry name" value="Periplasmic binding protein-like II"/>
    <property type="match status" value="2"/>
</dbReference>
<dbReference type="PRINTS" id="PR00151">
    <property type="entry name" value="PORPHBDMNASE"/>
</dbReference>
<evidence type="ECO:0000256" key="7">
    <source>
        <dbReference type="ARBA" id="ARBA00048169"/>
    </source>
</evidence>
<evidence type="ECO:0000256" key="1">
    <source>
        <dbReference type="ARBA" id="ARBA00001916"/>
    </source>
</evidence>
<dbReference type="PANTHER" id="PTHR11557:SF0">
    <property type="entry name" value="PORPHOBILINOGEN DEAMINASE"/>
    <property type="match status" value="1"/>
</dbReference>
<name>A0A930B6N6_9FIRM</name>
<comment type="cofactor">
    <cofactor evidence="1">
        <name>dipyrromethane</name>
        <dbReference type="ChEBI" id="CHEBI:60342"/>
    </cofactor>
</comment>
<protein>
    <recommendedName>
        <fullName evidence="8">Hydroxymethylbilane synthase</fullName>
        <ecNumber evidence="8">2.5.1.61</ecNumber>
    </recommendedName>
</protein>
<evidence type="ECO:0000259" key="9">
    <source>
        <dbReference type="Pfam" id="PF01379"/>
    </source>
</evidence>
<keyword evidence="6" id="KW-0627">Porphyrin biosynthesis</keyword>
<evidence type="ECO:0000256" key="4">
    <source>
        <dbReference type="ARBA" id="ARBA00005638"/>
    </source>
</evidence>
<evidence type="ECO:0000256" key="2">
    <source>
        <dbReference type="ARBA" id="ARBA00002869"/>
    </source>
</evidence>
<dbReference type="AlphaFoldDB" id="A0A930B6N6"/>
<accession>A0A930B6N6</accession>
<feature type="non-terminal residue" evidence="10">
    <location>
        <position position="151"/>
    </location>
</feature>
<evidence type="ECO:0000256" key="8">
    <source>
        <dbReference type="NCBIfam" id="TIGR00212"/>
    </source>
</evidence>
<comment type="similarity">
    <text evidence="4">Belongs to the HMBS family.</text>
</comment>
<sequence>MKDKIIIATRESLLALWQAEHVKKRIEDTYPEIQVELLPVTTKGDQILDRSLLEIGGKGLFIKELEKLLLEKKADIAVHSLKDMTAVIPDGLKLAAVTAREDPRDAFVSLKYGSLKELPKGAVVGTSSLRRQAQLLHLWPDLHIKTLRGNV</sequence>
<comment type="catalytic activity">
    <reaction evidence="7">
        <text>4 porphobilinogen + H2O = hydroxymethylbilane + 4 NH4(+)</text>
        <dbReference type="Rhea" id="RHEA:13185"/>
        <dbReference type="ChEBI" id="CHEBI:15377"/>
        <dbReference type="ChEBI" id="CHEBI:28938"/>
        <dbReference type="ChEBI" id="CHEBI:57845"/>
        <dbReference type="ChEBI" id="CHEBI:58126"/>
        <dbReference type="EC" id="2.5.1.61"/>
    </reaction>
</comment>
<dbReference type="InterPro" id="IPR022417">
    <property type="entry name" value="Porphobilin_deaminase_N"/>
</dbReference>
<comment type="function">
    <text evidence="2">Tetrapolymerization of the monopyrrole PBG into the hydroxymethylbilane pre-uroporphyrinogen in several discrete steps.</text>
</comment>